<keyword evidence="2" id="KW-0808">Transferase</keyword>
<dbReference type="InterPro" id="IPR025662">
    <property type="entry name" value="Sigma_54_int_dom_ATP-bd_1"/>
</dbReference>
<accession>A0ABV7LCC8</accession>
<name>A0ABV7LCC8_9HYPH</name>
<evidence type="ECO:0000313" key="2">
    <source>
        <dbReference type="EMBL" id="MFC3265388.1"/>
    </source>
</evidence>
<reference evidence="3" key="1">
    <citation type="journal article" date="2019" name="Int. J. Syst. Evol. Microbiol.">
        <title>The Global Catalogue of Microorganisms (GCM) 10K type strain sequencing project: providing services to taxonomists for standard genome sequencing and annotation.</title>
        <authorList>
            <consortium name="The Broad Institute Genomics Platform"/>
            <consortium name="The Broad Institute Genome Sequencing Center for Infectious Disease"/>
            <person name="Wu L."/>
            <person name="Ma J."/>
        </authorList>
    </citation>
    <scope>NUCLEOTIDE SEQUENCE [LARGE SCALE GENOMIC DNA]</scope>
    <source>
        <strain evidence="3">CCM 7941</strain>
    </source>
</reference>
<keyword evidence="3" id="KW-1185">Reference proteome</keyword>
<sequence>MMNPPAASQPPPPVEKAVAIHATCIVVGECGVLFLGESGAGKTSLALEVLEACAAAGRFARLVADDRTLLRVAGGRILAGPHPAIAGRHELRGAGVRQAAHEPLARLRLVVRCQQAPAPRYPEAQEPWTFQGVALPAVVAGGAERRSRLVLAAIEDIINA</sequence>
<dbReference type="Pfam" id="PF07475">
    <property type="entry name" value="Hpr_kinase_C"/>
    <property type="match status" value="1"/>
</dbReference>
<dbReference type="GO" id="GO:0016301">
    <property type="term" value="F:kinase activity"/>
    <property type="evidence" value="ECO:0007669"/>
    <property type="project" value="UniProtKB-KW"/>
</dbReference>
<dbReference type="InterPro" id="IPR027417">
    <property type="entry name" value="P-loop_NTPase"/>
</dbReference>
<comment type="caution">
    <text evidence="2">The sequence shown here is derived from an EMBL/GenBank/DDBJ whole genome shotgun (WGS) entry which is preliminary data.</text>
</comment>
<feature type="domain" description="HPr kinase/phosphorylase C-terminal" evidence="1">
    <location>
        <begin position="17"/>
        <end position="96"/>
    </location>
</feature>
<dbReference type="SUPFAM" id="SSF53795">
    <property type="entry name" value="PEP carboxykinase-like"/>
    <property type="match status" value="1"/>
</dbReference>
<keyword evidence="2" id="KW-0418">Kinase</keyword>
<evidence type="ECO:0000259" key="1">
    <source>
        <dbReference type="Pfam" id="PF07475"/>
    </source>
</evidence>
<gene>
    <name evidence="2" type="ORF">ACFOEX_03290</name>
</gene>
<organism evidence="2 3">
    <name type="scientific">Camelimonas abortus</name>
    <dbReference type="NCBI Taxonomy" id="1017184"/>
    <lineage>
        <taxon>Bacteria</taxon>
        <taxon>Pseudomonadati</taxon>
        <taxon>Pseudomonadota</taxon>
        <taxon>Alphaproteobacteria</taxon>
        <taxon>Hyphomicrobiales</taxon>
        <taxon>Chelatococcaceae</taxon>
        <taxon>Camelimonas</taxon>
    </lineage>
</organism>
<dbReference type="RefSeq" id="WP_376868719.1">
    <property type="nucleotide sequence ID" value="NZ_JBHRUV010000017.1"/>
</dbReference>
<dbReference type="EMBL" id="JBHRUV010000017">
    <property type="protein sequence ID" value="MFC3265388.1"/>
    <property type="molecule type" value="Genomic_DNA"/>
</dbReference>
<dbReference type="Gene3D" id="3.40.50.300">
    <property type="entry name" value="P-loop containing nucleotide triphosphate hydrolases"/>
    <property type="match status" value="1"/>
</dbReference>
<evidence type="ECO:0000313" key="3">
    <source>
        <dbReference type="Proteomes" id="UP001595536"/>
    </source>
</evidence>
<protein>
    <submittedName>
        <fullName evidence="2">HPr kinase/phosphorylase</fullName>
    </submittedName>
</protein>
<dbReference type="PROSITE" id="PS00675">
    <property type="entry name" value="SIGMA54_INTERACT_1"/>
    <property type="match status" value="1"/>
</dbReference>
<dbReference type="InterPro" id="IPR011104">
    <property type="entry name" value="Hpr_kin/Pase_C"/>
</dbReference>
<proteinExistence type="predicted"/>
<dbReference type="Proteomes" id="UP001595536">
    <property type="component" value="Unassembled WGS sequence"/>
</dbReference>